<evidence type="ECO:0000256" key="1">
    <source>
        <dbReference type="SAM" id="Phobius"/>
    </source>
</evidence>
<feature type="transmembrane region" description="Helical" evidence="1">
    <location>
        <begin position="42"/>
        <end position="62"/>
    </location>
</feature>
<name>A0A7W9HMY5_9PSEU</name>
<feature type="transmembrane region" description="Helical" evidence="1">
    <location>
        <begin position="74"/>
        <end position="92"/>
    </location>
</feature>
<evidence type="ECO:0000313" key="2">
    <source>
        <dbReference type="EMBL" id="MBB5805249.1"/>
    </source>
</evidence>
<keyword evidence="1" id="KW-0812">Transmembrane</keyword>
<dbReference type="AlphaFoldDB" id="A0A7W9HMY5"/>
<keyword evidence="1" id="KW-1133">Transmembrane helix</keyword>
<keyword evidence="3" id="KW-1185">Reference proteome</keyword>
<dbReference type="Proteomes" id="UP000552097">
    <property type="component" value="Unassembled WGS sequence"/>
</dbReference>
<evidence type="ECO:0008006" key="4">
    <source>
        <dbReference type="Google" id="ProtNLM"/>
    </source>
</evidence>
<sequence>MVSKKVTWGLLAAWVVHDLEELATMARWTRRHRHVPTTTTPEAAIAIGVVGVVVAAAAADGARTDGRSRFFQSVLLGFGLHAVTHVASSAVFRSYTPGVLTAPTVVAPFSLWAWRRLSRAGVLAKPSSRALLWFPVIVGGAHGIARLVMRVRENTARVPDSAE</sequence>
<dbReference type="RefSeq" id="WP_184923639.1">
    <property type="nucleotide sequence ID" value="NZ_JACHMO010000001.1"/>
</dbReference>
<keyword evidence="1" id="KW-0472">Membrane</keyword>
<gene>
    <name evidence="2" type="ORF">F4560_005017</name>
</gene>
<proteinExistence type="predicted"/>
<dbReference type="InterPro" id="IPR025671">
    <property type="entry name" value="HXXEE"/>
</dbReference>
<organism evidence="2 3">
    <name type="scientific">Saccharothrix ecbatanensis</name>
    <dbReference type="NCBI Taxonomy" id="1105145"/>
    <lineage>
        <taxon>Bacteria</taxon>
        <taxon>Bacillati</taxon>
        <taxon>Actinomycetota</taxon>
        <taxon>Actinomycetes</taxon>
        <taxon>Pseudonocardiales</taxon>
        <taxon>Pseudonocardiaceae</taxon>
        <taxon>Saccharothrix</taxon>
    </lineage>
</organism>
<feature type="transmembrane region" description="Helical" evidence="1">
    <location>
        <begin position="130"/>
        <end position="149"/>
    </location>
</feature>
<dbReference type="EMBL" id="JACHMO010000001">
    <property type="protein sequence ID" value="MBB5805249.1"/>
    <property type="molecule type" value="Genomic_DNA"/>
</dbReference>
<protein>
    <recommendedName>
        <fullName evidence="4">HXXEE domain-containing protein</fullName>
    </recommendedName>
</protein>
<reference evidence="2 3" key="1">
    <citation type="submission" date="2020-08" db="EMBL/GenBank/DDBJ databases">
        <title>Sequencing the genomes of 1000 actinobacteria strains.</title>
        <authorList>
            <person name="Klenk H.-P."/>
        </authorList>
    </citation>
    <scope>NUCLEOTIDE SEQUENCE [LARGE SCALE GENOMIC DNA]</scope>
    <source>
        <strain evidence="2 3">DSM 45486</strain>
    </source>
</reference>
<accession>A0A7W9HMY5</accession>
<evidence type="ECO:0000313" key="3">
    <source>
        <dbReference type="Proteomes" id="UP000552097"/>
    </source>
</evidence>
<dbReference type="Pfam" id="PF13787">
    <property type="entry name" value="HXXEE"/>
    <property type="match status" value="1"/>
</dbReference>
<comment type="caution">
    <text evidence="2">The sequence shown here is derived from an EMBL/GenBank/DDBJ whole genome shotgun (WGS) entry which is preliminary data.</text>
</comment>